<evidence type="ECO:0000313" key="4">
    <source>
        <dbReference type="Proteomes" id="UP000807716"/>
    </source>
</evidence>
<organism evidence="3 4">
    <name type="scientific">Actinomortierella ambigua</name>
    <dbReference type="NCBI Taxonomy" id="1343610"/>
    <lineage>
        <taxon>Eukaryota</taxon>
        <taxon>Fungi</taxon>
        <taxon>Fungi incertae sedis</taxon>
        <taxon>Mucoromycota</taxon>
        <taxon>Mortierellomycotina</taxon>
        <taxon>Mortierellomycetes</taxon>
        <taxon>Mortierellales</taxon>
        <taxon>Mortierellaceae</taxon>
        <taxon>Actinomortierella</taxon>
    </lineage>
</organism>
<feature type="chain" id="PRO_5040483623" description="Secreted protein" evidence="2">
    <location>
        <begin position="25"/>
        <end position="119"/>
    </location>
</feature>
<evidence type="ECO:0000256" key="2">
    <source>
        <dbReference type="SAM" id="SignalP"/>
    </source>
</evidence>
<dbReference type="EMBL" id="JAAAJB010000665">
    <property type="protein sequence ID" value="KAG0252411.1"/>
    <property type="molecule type" value="Genomic_DNA"/>
</dbReference>
<evidence type="ECO:0000256" key="1">
    <source>
        <dbReference type="SAM" id="MobiDB-lite"/>
    </source>
</evidence>
<evidence type="ECO:0000313" key="3">
    <source>
        <dbReference type="EMBL" id="KAG0252411.1"/>
    </source>
</evidence>
<evidence type="ECO:0008006" key="5">
    <source>
        <dbReference type="Google" id="ProtNLM"/>
    </source>
</evidence>
<feature type="region of interest" description="Disordered" evidence="1">
    <location>
        <begin position="25"/>
        <end position="44"/>
    </location>
</feature>
<comment type="caution">
    <text evidence="3">The sequence shown here is derived from an EMBL/GenBank/DDBJ whole genome shotgun (WGS) entry which is preliminary data.</text>
</comment>
<dbReference type="AlphaFoldDB" id="A0A9P6PUM1"/>
<protein>
    <recommendedName>
        <fullName evidence="5">Secreted protein</fullName>
    </recommendedName>
</protein>
<name>A0A9P6PUM1_9FUNG</name>
<keyword evidence="4" id="KW-1185">Reference proteome</keyword>
<dbReference type="Proteomes" id="UP000807716">
    <property type="component" value="Unassembled WGS sequence"/>
</dbReference>
<feature type="signal peptide" evidence="2">
    <location>
        <begin position="1"/>
        <end position="24"/>
    </location>
</feature>
<accession>A0A9P6PUM1</accession>
<keyword evidence="2" id="KW-0732">Signal</keyword>
<gene>
    <name evidence="3" type="ORF">DFQ27_008090</name>
</gene>
<reference evidence="3" key="1">
    <citation type="journal article" date="2020" name="Fungal Divers.">
        <title>Resolving the Mortierellaceae phylogeny through synthesis of multi-gene phylogenetics and phylogenomics.</title>
        <authorList>
            <person name="Vandepol N."/>
            <person name="Liber J."/>
            <person name="Desiro A."/>
            <person name="Na H."/>
            <person name="Kennedy M."/>
            <person name="Barry K."/>
            <person name="Grigoriev I.V."/>
            <person name="Miller A.N."/>
            <person name="O'Donnell K."/>
            <person name="Stajich J.E."/>
            <person name="Bonito G."/>
        </authorList>
    </citation>
    <scope>NUCLEOTIDE SEQUENCE</scope>
    <source>
        <strain evidence="3">BC1065</strain>
    </source>
</reference>
<sequence length="119" mass="13082">MKTTALLAVLAPIVLLWNNPGVDANKAPPRAHQAPPPPPQQKPYTLITYEQAGWKGNYQMVDGYGCKALSGAAVSSFQGHGDYQFHLNPGCSDRYIYDGDDTAQSIMTIYPKSVYIRHD</sequence>
<dbReference type="OrthoDB" id="2381083at2759"/>
<proteinExistence type="predicted"/>